<dbReference type="InterPro" id="IPR058625">
    <property type="entry name" value="MdtA-like_BSH"/>
</dbReference>
<dbReference type="GO" id="GO:0046677">
    <property type="term" value="P:response to antibiotic"/>
    <property type="evidence" value="ECO:0007669"/>
    <property type="project" value="TreeGrafter"/>
</dbReference>
<dbReference type="GO" id="GO:0022857">
    <property type="term" value="F:transmembrane transporter activity"/>
    <property type="evidence" value="ECO:0007669"/>
    <property type="project" value="InterPro"/>
</dbReference>
<evidence type="ECO:0000259" key="3">
    <source>
        <dbReference type="Pfam" id="PF25876"/>
    </source>
</evidence>
<dbReference type="PANTHER" id="PTHR30158:SF3">
    <property type="entry name" value="MULTIDRUG EFFLUX PUMP SUBUNIT ACRA-RELATED"/>
    <property type="match status" value="1"/>
</dbReference>
<feature type="domain" description="Multidrug resistance protein MdtA-like beta-barrel" evidence="5">
    <location>
        <begin position="208"/>
        <end position="289"/>
    </location>
</feature>
<dbReference type="Pfam" id="PF25967">
    <property type="entry name" value="RND-MFP_C"/>
    <property type="match status" value="1"/>
</dbReference>
<dbReference type="InterPro" id="IPR006143">
    <property type="entry name" value="RND_pump_MFP"/>
</dbReference>
<keyword evidence="8" id="KW-1185">Reference proteome</keyword>
<dbReference type="Pfam" id="PF25944">
    <property type="entry name" value="Beta-barrel_RND"/>
    <property type="match status" value="1"/>
</dbReference>
<name>C6C989_MUSP7</name>
<dbReference type="PANTHER" id="PTHR30158">
    <property type="entry name" value="ACRA/E-RELATED COMPONENT OF DRUG EFFLUX TRANSPORTER"/>
    <property type="match status" value="1"/>
</dbReference>
<dbReference type="InterPro" id="IPR058624">
    <property type="entry name" value="MdtA-like_HH"/>
</dbReference>
<dbReference type="AlphaFoldDB" id="C6C989"/>
<dbReference type="GO" id="GO:0005886">
    <property type="term" value="C:plasma membrane"/>
    <property type="evidence" value="ECO:0007669"/>
    <property type="project" value="UniProtKB-SubCell"/>
</dbReference>
<comment type="similarity">
    <text evidence="2">Belongs to the membrane fusion protein (MFP) (TC 8.A.1) family.</text>
</comment>
<dbReference type="GO" id="GO:0015721">
    <property type="term" value="P:bile acid and bile salt transport"/>
    <property type="evidence" value="ECO:0007669"/>
    <property type="project" value="TreeGrafter"/>
</dbReference>
<dbReference type="Pfam" id="PF25917">
    <property type="entry name" value="BSH_RND"/>
    <property type="match status" value="1"/>
</dbReference>
<evidence type="ECO:0000259" key="5">
    <source>
        <dbReference type="Pfam" id="PF25944"/>
    </source>
</evidence>
<feature type="domain" description="Multidrug resistance protein MdtA-like C-terminal permuted SH3" evidence="6">
    <location>
        <begin position="294"/>
        <end position="356"/>
    </location>
</feature>
<sequence>MRSKMLIVTTSVVLMAWNLAGCEQKNESPERAAPVEVTVQTLKSAPVTLHSELTGRVTAAQVSEVRPQVDGIILQRLFTEGSEVKAGQVLYQIDPASYQAAQDQAAAALKNAQATVRSAKLKAERYARLLKEDGVSQQDADDAQATYEESVANVAEKAAAVKTAQINLAYTRITAPIAGRIGISSVTSGALVTASQSTALATIRQLDPIYVDLTQSSRQRLALLSSQQQPQTQAVLTLENGQRYAQPGTVKLAEVAVDEATGSVTLRAEFANPAHTLLPGMFVRASVATATLPDAILAPQQGIIRDAKGRATAWVVNDKQQVELRQVETGEAIGDNWLITQGLHTGERIITEGTDKVHNGETVTAVEGKTPSGAVSQRGTEAQ</sequence>
<evidence type="ECO:0000259" key="6">
    <source>
        <dbReference type="Pfam" id="PF25967"/>
    </source>
</evidence>
<dbReference type="eggNOG" id="COG0845">
    <property type="taxonomic scope" value="Bacteria"/>
</dbReference>
<feature type="domain" description="Multidrug resistance protein MdtA-like barrel-sandwich hybrid" evidence="4">
    <location>
        <begin position="63"/>
        <end position="203"/>
    </location>
</feature>
<dbReference type="NCBIfam" id="TIGR01730">
    <property type="entry name" value="RND_mfp"/>
    <property type="match status" value="1"/>
</dbReference>
<dbReference type="Proteomes" id="UP000002734">
    <property type="component" value="Chromosome"/>
</dbReference>
<proteinExistence type="inferred from homology"/>
<dbReference type="InterPro" id="IPR058627">
    <property type="entry name" value="MdtA-like_C"/>
</dbReference>
<gene>
    <name evidence="7" type="ordered locus">Dd703_2512</name>
</gene>
<comment type="subcellular location">
    <subcellularLocation>
        <location evidence="1">Cell inner membrane</location>
        <topology evidence="1">Lipid-anchor</topology>
    </subcellularLocation>
</comment>
<dbReference type="EMBL" id="CP001654">
    <property type="protein sequence ID" value="ACS86289.1"/>
    <property type="molecule type" value="Genomic_DNA"/>
</dbReference>
<dbReference type="SUPFAM" id="SSF111369">
    <property type="entry name" value="HlyD-like secretion proteins"/>
    <property type="match status" value="1"/>
</dbReference>
<protein>
    <submittedName>
        <fullName evidence="7">Efflux transporter, RND family, MFP subunit</fullName>
    </submittedName>
</protein>
<dbReference type="HOGENOM" id="CLU_018816_2_1_6"/>
<feature type="domain" description="Multidrug resistance protein MdtA-like alpha-helical hairpin" evidence="3">
    <location>
        <begin position="102"/>
        <end position="171"/>
    </location>
</feature>
<dbReference type="Gene3D" id="2.40.420.20">
    <property type="match status" value="1"/>
</dbReference>
<dbReference type="KEGG" id="dda:Dd703_2512"/>
<dbReference type="InterPro" id="IPR058626">
    <property type="entry name" value="MdtA-like_b-barrel"/>
</dbReference>
<evidence type="ECO:0000313" key="8">
    <source>
        <dbReference type="Proteomes" id="UP000002734"/>
    </source>
</evidence>
<dbReference type="STRING" id="579405.Dd703_2512"/>
<evidence type="ECO:0000256" key="2">
    <source>
        <dbReference type="ARBA" id="ARBA00009477"/>
    </source>
</evidence>
<evidence type="ECO:0000256" key="1">
    <source>
        <dbReference type="ARBA" id="ARBA00004519"/>
    </source>
</evidence>
<dbReference type="Gene3D" id="2.40.50.100">
    <property type="match status" value="1"/>
</dbReference>
<organism evidence="7 8">
    <name type="scientific">Musicola paradisiaca (strain Ech703)</name>
    <name type="common">Dickeya paradisiaca</name>
    <name type="synonym">Dickeya dadantii</name>
    <dbReference type="NCBI Taxonomy" id="579405"/>
    <lineage>
        <taxon>Bacteria</taxon>
        <taxon>Pseudomonadati</taxon>
        <taxon>Pseudomonadota</taxon>
        <taxon>Gammaproteobacteria</taxon>
        <taxon>Enterobacterales</taxon>
        <taxon>Pectobacteriaceae</taxon>
        <taxon>Musicola</taxon>
    </lineage>
</organism>
<dbReference type="RefSeq" id="WP_015854195.1">
    <property type="nucleotide sequence ID" value="NC_012880.1"/>
</dbReference>
<evidence type="ECO:0000259" key="4">
    <source>
        <dbReference type="Pfam" id="PF25917"/>
    </source>
</evidence>
<dbReference type="Pfam" id="PF25876">
    <property type="entry name" value="HH_MFP_RND"/>
    <property type="match status" value="1"/>
</dbReference>
<evidence type="ECO:0000313" key="7">
    <source>
        <dbReference type="EMBL" id="ACS86289.1"/>
    </source>
</evidence>
<dbReference type="Gene3D" id="1.10.287.470">
    <property type="entry name" value="Helix hairpin bin"/>
    <property type="match status" value="1"/>
</dbReference>
<dbReference type="Gene3D" id="2.40.30.170">
    <property type="match status" value="1"/>
</dbReference>
<reference evidence="7" key="1">
    <citation type="submission" date="2009-06" db="EMBL/GenBank/DDBJ databases">
        <title>Complete sequence of Dickeya dadantii Ech703.</title>
        <authorList>
            <consortium name="US DOE Joint Genome Institute"/>
            <person name="Lucas S."/>
            <person name="Copeland A."/>
            <person name="Lapidus A."/>
            <person name="Glavina del Rio T."/>
            <person name="Dalin E."/>
            <person name="Tice H."/>
            <person name="Bruce D."/>
            <person name="Goodwin L."/>
            <person name="Pitluck S."/>
            <person name="Chertkov O."/>
            <person name="Brettin T."/>
            <person name="Detter J.C."/>
            <person name="Han C."/>
            <person name="Larimer F."/>
            <person name="Land M."/>
            <person name="Hauser L."/>
            <person name="Kyrpides N."/>
            <person name="Mikhailova N."/>
            <person name="Balakrishnan V."/>
            <person name="Glasner J."/>
            <person name="Perna N.T."/>
        </authorList>
    </citation>
    <scope>NUCLEOTIDE SEQUENCE [LARGE SCALE GENOMIC DNA]</scope>
    <source>
        <strain evidence="7">Ech703</strain>
    </source>
</reference>
<dbReference type="FunFam" id="2.40.420.20:FF:000001">
    <property type="entry name" value="Efflux RND transporter periplasmic adaptor subunit"/>
    <property type="match status" value="1"/>
</dbReference>
<accession>C6C989</accession>